<proteinExistence type="predicted"/>
<feature type="compositionally biased region" description="Gly residues" evidence="2">
    <location>
        <begin position="1040"/>
        <end position="1054"/>
    </location>
</feature>
<feature type="compositionally biased region" description="Low complexity" evidence="2">
    <location>
        <begin position="160"/>
        <end position="182"/>
    </location>
</feature>
<name>A0A420Y592_9PEZI</name>
<feature type="region of interest" description="Disordered" evidence="2">
    <location>
        <begin position="899"/>
        <end position="956"/>
    </location>
</feature>
<feature type="compositionally biased region" description="Acidic residues" evidence="2">
    <location>
        <begin position="405"/>
        <end position="430"/>
    </location>
</feature>
<feature type="region of interest" description="Disordered" evidence="2">
    <location>
        <begin position="45"/>
        <end position="297"/>
    </location>
</feature>
<feature type="compositionally biased region" description="Acidic residues" evidence="2">
    <location>
        <begin position="926"/>
        <end position="942"/>
    </location>
</feature>
<feature type="compositionally biased region" description="Polar residues" evidence="2">
    <location>
        <begin position="240"/>
        <end position="251"/>
    </location>
</feature>
<feature type="compositionally biased region" description="Polar residues" evidence="2">
    <location>
        <begin position="464"/>
        <end position="487"/>
    </location>
</feature>
<feature type="compositionally biased region" description="Basic and acidic residues" evidence="2">
    <location>
        <begin position="381"/>
        <end position="392"/>
    </location>
</feature>
<keyword evidence="4" id="KW-1185">Reference proteome</keyword>
<protein>
    <submittedName>
        <fullName evidence="3">Uncharacterized protein</fullName>
    </submittedName>
</protein>
<dbReference type="AlphaFoldDB" id="A0A420Y592"/>
<evidence type="ECO:0000256" key="2">
    <source>
        <dbReference type="SAM" id="MobiDB-lite"/>
    </source>
</evidence>
<gene>
    <name evidence="3" type="ORF">DL546_006342</name>
</gene>
<feature type="compositionally biased region" description="Polar residues" evidence="2">
    <location>
        <begin position="215"/>
        <end position="230"/>
    </location>
</feature>
<feature type="compositionally biased region" description="Low complexity" evidence="2">
    <location>
        <begin position="189"/>
        <end position="210"/>
    </location>
</feature>
<evidence type="ECO:0000313" key="4">
    <source>
        <dbReference type="Proteomes" id="UP000275385"/>
    </source>
</evidence>
<evidence type="ECO:0000256" key="1">
    <source>
        <dbReference type="SAM" id="Coils"/>
    </source>
</evidence>
<sequence length="1054" mass="117033">MDTQTAPGYSRITGSRPYAFKLDETGYLTTTANNFCSSIQHLSYAMAPRKRKANGSEGSRKKRRTKADYEGESIPARAPGRAYTEIGRPQRTTRAMRNADHPHFDPNYTYEFRDDPDRPLAPLPAHPGSPEQPEVLRAPEDTGPPVTPDRPIVNASQPVPSTRRQSGRGSQSSSSTHRSPFHSSPPIPSSSNLSPVNNRRNRSPVASSPRDPSVGNLSAANFSPIASTSPAHFPPIGDPSQLSPGRLSNSGDLPAQTPGNSDAEPSNHSSSPSDAGSSSDKDGASPSPEPTPSEAGRMAERIGRQEWWFSHMEALSAPRRAGVIIRRARRIHAMPPTNSLHDQVLRDNMLRMMRESVETHVPEDRRPRVWRVLNNDEAGDDESRAGSDHEGSYEDWDEMERALEENEDEEMTQADEEQDDSSDGDDDFDNLPDTPGSSGGSNHHGSGGSGQGPSGSSSRHSAPDTPSHTSSPGSPQTTGNQALGSTQATSHALPNLAELAPQTRRRLEHTQALSPAQMQEEVLAWEEDLRHRLPPISPEDVHQQELERRVVEHQRREAERLVEEHDAEAHFREEVDAALGAIPNLPDDALDYFHIILALPRGREQLDAIVSRARMLERLPRFSSDGWPNGDPAATELRALRTMVPVILPDDLVVEAMQGFAQGVDRNVGPVEWHFGDIVPLRVMQEDIDPVVLTDEDIQRNESEHIRDLVSRPRAEEREREILKRARVVRGRYMRQQELRGRFPNAALNDEWRHWILEWQAWKDDISTLVPGTDLWFQVDRILDGSDEHDDQTIADQRHREALDVIVRVEQTLPDYAFPQDRLPDRMSDLFQRIIVSRTADARARRMISRAFQLRGMEWPARDDPRGLEMALLRRMAEWLLPPRLMGVVMPVLRGEVEEDNAPDLTSTSDDEAPVPRPSWAPEAVGGDDVESLPDYVSDPEPEPTQAQSNATTLRGRDPAEVAAAAFGINLNGPRAPPPVVRGMPIYDAFDARERKPLVDGYFSDEQRSPSPGPVPHFPFSAQFRKQLREEAEQRASGTVQGGEEGGDGTGGVE</sequence>
<reference evidence="3 4" key="1">
    <citation type="submission" date="2018-08" db="EMBL/GenBank/DDBJ databases">
        <title>Draft genome of the lignicolous fungus Coniochaeta pulveracea.</title>
        <authorList>
            <person name="Borstlap C.J."/>
            <person name="De Witt R.N."/>
            <person name="Botha A."/>
            <person name="Volschenk H."/>
        </authorList>
    </citation>
    <scope>NUCLEOTIDE SEQUENCE [LARGE SCALE GENOMIC DNA]</scope>
    <source>
        <strain evidence="3 4">CAB683</strain>
    </source>
</reference>
<feature type="region of interest" description="Disordered" evidence="2">
    <location>
        <begin position="1028"/>
        <end position="1054"/>
    </location>
</feature>
<accession>A0A420Y592</accession>
<keyword evidence="1" id="KW-0175">Coiled coil</keyword>
<feature type="region of interest" description="Disordered" evidence="2">
    <location>
        <begin position="371"/>
        <end position="487"/>
    </location>
</feature>
<evidence type="ECO:0000313" key="3">
    <source>
        <dbReference type="EMBL" id="RKU43054.1"/>
    </source>
</evidence>
<dbReference type="EMBL" id="QVQW01000048">
    <property type="protein sequence ID" value="RKU43054.1"/>
    <property type="molecule type" value="Genomic_DNA"/>
</dbReference>
<feature type="coiled-coil region" evidence="1">
    <location>
        <begin position="541"/>
        <end position="568"/>
    </location>
</feature>
<dbReference type="Proteomes" id="UP000275385">
    <property type="component" value="Unassembled WGS sequence"/>
</dbReference>
<feature type="compositionally biased region" description="Low complexity" evidence="2">
    <location>
        <begin position="261"/>
        <end position="278"/>
    </location>
</feature>
<organism evidence="3 4">
    <name type="scientific">Coniochaeta pulveracea</name>
    <dbReference type="NCBI Taxonomy" id="177199"/>
    <lineage>
        <taxon>Eukaryota</taxon>
        <taxon>Fungi</taxon>
        <taxon>Dikarya</taxon>
        <taxon>Ascomycota</taxon>
        <taxon>Pezizomycotina</taxon>
        <taxon>Sordariomycetes</taxon>
        <taxon>Sordariomycetidae</taxon>
        <taxon>Coniochaetales</taxon>
        <taxon>Coniochaetaceae</taxon>
        <taxon>Coniochaeta</taxon>
    </lineage>
</organism>
<comment type="caution">
    <text evidence="3">The sequence shown here is derived from an EMBL/GenBank/DDBJ whole genome shotgun (WGS) entry which is preliminary data.</text>
</comment>